<dbReference type="PRINTS" id="PR00056">
    <property type="entry name" value="HSFDOMAIN"/>
</dbReference>
<dbReference type="InterPro" id="IPR000232">
    <property type="entry name" value="HSF_DNA-bd"/>
</dbReference>
<dbReference type="Proteomes" id="UP001497383">
    <property type="component" value="Chromosome 2"/>
</dbReference>
<feature type="region of interest" description="Disordered" evidence="5">
    <location>
        <begin position="220"/>
        <end position="357"/>
    </location>
</feature>
<evidence type="ECO:0000313" key="7">
    <source>
        <dbReference type="EMBL" id="CAK9437348.1"/>
    </source>
</evidence>
<dbReference type="InterPro" id="IPR036388">
    <property type="entry name" value="WH-like_DNA-bd_sf"/>
</dbReference>
<dbReference type="GeneID" id="92206922"/>
<dbReference type="SUPFAM" id="SSF46785">
    <property type="entry name" value="Winged helix' DNA-binding domain"/>
    <property type="match status" value="1"/>
</dbReference>
<evidence type="ECO:0000313" key="8">
    <source>
        <dbReference type="Proteomes" id="UP001497383"/>
    </source>
</evidence>
<comment type="similarity">
    <text evidence="4">Belongs to the HSF family.</text>
</comment>
<dbReference type="SMART" id="SM00415">
    <property type="entry name" value="HSF"/>
    <property type="match status" value="1"/>
</dbReference>
<reference evidence="7 8" key="1">
    <citation type="submission" date="2024-03" db="EMBL/GenBank/DDBJ databases">
        <authorList>
            <person name="Brejova B."/>
        </authorList>
    </citation>
    <scope>NUCLEOTIDE SEQUENCE [LARGE SCALE GENOMIC DNA]</scope>
    <source>
        <strain evidence="7 8">CBS 14171</strain>
    </source>
</reference>
<feature type="region of interest" description="Disordered" evidence="5">
    <location>
        <begin position="1"/>
        <end position="21"/>
    </location>
</feature>
<evidence type="ECO:0000259" key="6">
    <source>
        <dbReference type="SMART" id="SM00415"/>
    </source>
</evidence>
<name>A0ABP0ZMT6_9ASCO</name>
<dbReference type="PANTHER" id="PTHR10015:SF396">
    <property type="entry name" value="FLOCCULATION SUPPRESSION PROTEIN"/>
    <property type="match status" value="1"/>
</dbReference>
<keyword evidence="8" id="KW-1185">Reference proteome</keyword>
<feature type="region of interest" description="Disordered" evidence="5">
    <location>
        <begin position="40"/>
        <end position="63"/>
    </location>
</feature>
<feature type="compositionally biased region" description="Polar residues" evidence="5">
    <location>
        <begin position="235"/>
        <end position="254"/>
    </location>
</feature>
<comment type="subcellular location">
    <subcellularLocation>
        <location evidence="1">Nucleus</location>
    </subcellularLocation>
</comment>
<accession>A0ABP0ZMT6</accession>
<proteinExistence type="inferred from homology"/>
<feature type="compositionally biased region" description="Low complexity" evidence="5">
    <location>
        <begin position="463"/>
        <end position="473"/>
    </location>
</feature>
<dbReference type="InterPro" id="IPR036390">
    <property type="entry name" value="WH_DNA-bd_sf"/>
</dbReference>
<evidence type="ECO:0000256" key="3">
    <source>
        <dbReference type="ARBA" id="ARBA00023242"/>
    </source>
</evidence>
<evidence type="ECO:0000256" key="1">
    <source>
        <dbReference type="ARBA" id="ARBA00004123"/>
    </source>
</evidence>
<keyword evidence="3" id="KW-0539">Nucleus</keyword>
<dbReference type="EMBL" id="OZ022406">
    <property type="protein sequence ID" value="CAK9437348.1"/>
    <property type="molecule type" value="Genomic_DNA"/>
</dbReference>
<feature type="compositionally biased region" description="Low complexity" evidence="5">
    <location>
        <begin position="220"/>
        <end position="234"/>
    </location>
</feature>
<dbReference type="Pfam" id="PF00447">
    <property type="entry name" value="HSF_DNA-bind"/>
    <property type="match status" value="1"/>
</dbReference>
<sequence length="637" mass="70654">MQQSTLQSPLMSFPNQSEKRNSVCSLSKLSEVAAAEFGFEESMPPQTGAGTASRKRSSLSMTSDSSNILAESVEMKKSDSASGTNVKPQITFIHRLYNMLYDDSISHLIWWDEHRETFHINASDEFTSVLAKYFKHSNEQSFIRQLNMYGFHKISDSSTDKKNPKSSKLWEFKHSQGQFKKGGWDALSSVRRRSTKNLNAQREVVNLKPVPFVTTIASAHSSSASNSPSGDSSSLPTPINDLSVSPTSESQSSYFAPRLLQPPPPLPAAPPAAPPAASPAAPPAVAPPAPPTAPQSAAQLYPNNVSAPMTPSASINVQPPLPGNWQHPQQQQQQQQQQRLPQTFLPAPPLQEPCRQQPRHSMDYTFRPSIPTLSSSLLNVNKLTIQSAPDDVFQLRQEVSRLKGKLCHLQNLQQQQSRDMMTLLDIVDDISSPTLSAERFKRIQLLKSTITNRNLQVEMYTISQSTPSSPQSQYHLSPRPRTTHGVIDQQQQQQQQIIRKRQDSSCSPLRKDSTWAATGAAQSQSQPQPQPRHYELQQPNLSRAHSLPLSARPYLQLSRTSSLNESKLRVGVMQNYHSNLVICRRGSSSNSSQSGFGTGMSTRLPSVFELDSNLVRFPPMSHPATESQPNLKKLKLS</sequence>
<evidence type="ECO:0000256" key="4">
    <source>
        <dbReference type="RuleBase" id="RU004020"/>
    </source>
</evidence>
<feature type="region of interest" description="Disordered" evidence="5">
    <location>
        <begin position="463"/>
        <end position="534"/>
    </location>
</feature>
<protein>
    <recommendedName>
        <fullName evidence="6">HSF-type DNA-binding domain-containing protein</fullName>
    </recommendedName>
</protein>
<feature type="compositionally biased region" description="Low complexity" evidence="5">
    <location>
        <begin position="329"/>
        <end position="338"/>
    </location>
</feature>
<feature type="compositionally biased region" description="Polar residues" evidence="5">
    <location>
        <begin position="301"/>
        <end position="317"/>
    </location>
</feature>
<gene>
    <name evidence="7" type="ORF">LODBEIA_P17260</name>
</gene>
<keyword evidence="2" id="KW-0238">DNA-binding</keyword>
<dbReference type="PANTHER" id="PTHR10015">
    <property type="entry name" value="HEAT SHOCK TRANSCRIPTION FACTOR"/>
    <property type="match status" value="1"/>
</dbReference>
<evidence type="ECO:0000256" key="2">
    <source>
        <dbReference type="ARBA" id="ARBA00023125"/>
    </source>
</evidence>
<feature type="compositionally biased region" description="Pro residues" evidence="5">
    <location>
        <begin position="260"/>
        <end position="293"/>
    </location>
</feature>
<feature type="domain" description="HSF-type DNA-binding" evidence="6">
    <location>
        <begin position="88"/>
        <end position="193"/>
    </location>
</feature>
<evidence type="ECO:0000256" key="5">
    <source>
        <dbReference type="SAM" id="MobiDB-lite"/>
    </source>
</evidence>
<dbReference type="RefSeq" id="XP_066828664.1">
    <property type="nucleotide sequence ID" value="XM_066971646.1"/>
</dbReference>
<organism evidence="7 8">
    <name type="scientific">Lodderomyces beijingensis</name>
    <dbReference type="NCBI Taxonomy" id="1775926"/>
    <lineage>
        <taxon>Eukaryota</taxon>
        <taxon>Fungi</taxon>
        <taxon>Dikarya</taxon>
        <taxon>Ascomycota</taxon>
        <taxon>Saccharomycotina</taxon>
        <taxon>Pichiomycetes</taxon>
        <taxon>Debaryomycetaceae</taxon>
        <taxon>Candida/Lodderomyces clade</taxon>
        <taxon>Lodderomyces</taxon>
    </lineage>
</organism>
<dbReference type="Gene3D" id="1.10.10.10">
    <property type="entry name" value="Winged helix-like DNA-binding domain superfamily/Winged helix DNA-binding domain"/>
    <property type="match status" value="1"/>
</dbReference>